<organism evidence="2">
    <name type="scientific">Pseudozyma antarctica</name>
    <name type="common">Yeast</name>
    <name type="synonym">Candida antarctica</name>
    <dbReference type="NCBI Taxonomy" id="84753"/>
    <lineage>
        <taxon>Eukaryota</taxon>
        <taxon>Fungi</taxon>
        <taxon>Dikarya</taxon>
        <taxon>Basidiomycota</taxon>
        <taxon>Ustilaginomycotina</taxon>
        <taxon>Ustilaginomycetes</taxon>
        <taxon>Ustilaginales</taxon>
        <taxon>Ustilaginaceae</taxon>
        <taxon>Moesziomyces</taxon>
    </lineage>
</organism>
<feature type="region of interest" description="Disordered" evidence="1">
    <location>
        <begin position="57"/>
        <end position="76"/>
    </location>
</feature>
<dbReference type="AlphaFoldDB" id="A0A081CI30"/>
<dbReference type="Proteomes" id="UP000053758">
    <property type="component" value="Unassembled WGS sequence"/>
</dbReference>
<proteinExistence type="predicted"/>
<feature type="region of interest" description="Disordered" evidence="1">
    <location>
        <begin position="1"/>
        <end position="21"/>
    </location>
</feature>
<dbReference type="GeneID" id="26305401"/>
<dbReference type="RefSeq" id="XP_014655571.1">
    <property type="nucleotide sequence ID" value="XM_014800085.1"/>
</dbReference>
<protein>
    <submittedName>
        <fullName evidence="2">Uncharacterized protein</fullName>
    </submittedName>
</protein>
<gene>
    <name evidence="2" type="ORF">PAN0_012d4548</name>
</gene>
<evidence type="ECO:0000256" key="1">
    <source>
        <dbReference type="SAM" id="MobiDB-lite"/>
    </source>
</evidence>
<reference evidence="2" key="1">
    <citation type="submission" date="2014-07" db="EMBL/GenBank/DDBJ databases">
        <title>Draft genome sequence of the yeast Pseudozyma antarctica JCM 10317 known as a producer of lipase B which used in a wide range of industrial applications.</title>
        <authorList>
            <person name="Morita T."/>
            <person name="Saika A."/>
            <person name="Koike H."/>
        </authorList>
    </citation>
    <scope>NUCLEOTIDE SEQUENCE</scope>
    <source>
        <strain evidence="2">JCM 10317</strain>
    </source>
</reference>
<evidence type="ECO:0000313" key="3">
    <source>
        <dbReference type="Proteomes" id="UP000053758"/>
    </source>
</evidence>
<sequence>MCAQGARSESNRIAIADANTQSPDPGWGFADWVPVSDKTDSRRALFGYDAPMASVSRDECTQLSSPRDTVSRAHDDHHRDTQQETLALIQPFGADGDEQVGPTCCYSITSTFGETPEMQAGEFGAESAWLAPEMCVHEGSLMAACLREGKPSKIPCLGDPTLLPLPGAPDAREREREIQWSARPIRLRSLTSGGHPLEIQPGRSELRSAWVCGSPRHSGPSKARRHLGCYCTAQGDVQLHRDRPFLFGMPPVLFSFRPLARIRLVPSPSSA</sequence>
<dbReference type="HOGENOM" id="CLU_1026702_0_0_1"/>
<accession>A0A081CI30</accession>
<dbReference type="EMBL" id="DF830079">
    <property type="protein sequence ID" value="GAK66326.1"/>
    <property type="molecule type" value="Genomic_DNA"/>
</dbReference>
<keyword evidence="3" id="KW-1185">Reference proteome</keyword>
<name>A0A081CI30_PSEA2</name>
<evidence type="ECO:0000313" key="2">
    <source>
        <dbReference type="EMBL" id="GAK66326.1"/>
    </source>
</evidence>